<reference evidence="9 10" key="1">
    <citation type="submission" date="2018-08" db="EMBL/GenBank/DDBJ databases">
        <title>Bacillus jemisoniae sp. nov., Bacillus chryseoplanitiae sp. nov., Bacillus resnikiae sp. nov., and Bacillus frankliniae sp. nov., isolated from Viking spacecraft and associated surfaces.</title>
        <authorList>
            <person name="Seuylemezian A."/>
            <person name="Vaishampayan P."/>
        </authorList>
    </citation>
    <scope>NUCLEOTIDE SEQUENCE [LARGE SCALE GENOMIC DNA]</scope>
    <source>
        <strain evidence="9 10">JJ-247</strain>
    </source>
</reference>
<evidence type="ECO:0000256" key="1">
    <source>
        <dbReference type="ARBA" id="ARBA00004752"/>
    </source>
</evidence>
<dbReference type="CDD" id="cd16913">
    <property type="entry name" value="YkuD_like"/>
    <property type="match status" value="1"/>
</dbReference>
<feature type="active site" description="Nucleophile" evidence="6">
    <location>
        <position position="456"/>
    </location>
</feature>
<dbReference type="InterPro" id="IPR022029">
    <property type="entry name" value="YoaR-like_PG-bd"/>
</dbReference>
<keyword evidence="7" id="KW-0472">Membrane</keyword>
<dbReference type="Proteomes" id="UP000265816">
    <property type="component" value="Unassembled WGS sequence"/>
</dbReference>
<dbReference type="OrthoDB" id="3176960at2"/>
<dbReference type="Pfam" id="PF12229">
    <property type="entry name" value="PG_binding_4"/>
    <property type="match status" value="1"/>
</dbReference>
<dbReference type="GO" id="GO:0018104">
    <property type="term" value="P:peptidoglycan-protein cross-linking"/>
    <property type="evidence" value="ECO:0007669"/>
    <property type="project" value="TreeGrafter"/>
</dbReference>
<dbReference type="PROSITE" id="PS52029">
    <property type="entry name" value="LD_TPASE"/>
    <property type="match status" value="1"/>
</dbReference>
<feature type="domain" description="L,D-TPase catalytic" evidence="8">
    <location>
        <begin position="355"/>
        <end position="480"/>
    </location>
</feature>
<sequence>MNTVNETVEEINTKRSNRFKRRANRNFIVIGIIIIIALLFAGISYYQATRFNSQITINDTKVGGLTANQVINKLKTAELKNRVYVGNQQILDEKDTQMVFTDKDLPEVKKLLKSQWTFFPSSKGKNYSLIPKEADQFRSQTMKKQVEEKLLSMNKSLKAPQDAEAKLEQGKIVISNSINGEQYDVTSLLKDYDKQDYKSDIHLNPVYLQPIKEDNPIVKNEEKTLQDFLQQTVDYTIQDKVHTLKASELIKNASVSKDLKVTITANDIKNKIDEINRSQSTLNKNFTFKSHSGSVISVKGQGYGWAINTDKESSRIQEAFEKGEKSISASNIYGKGWNNEGIGYENTTNNGIGDTYAEVSIAQQRIWIYKNGQLVVTTNVVTGKHSTMEDTHPGVWYILYKQSPHTLRGSAVGNPNYSVKVSYWAPFTNDGQGFHDASWRKDWASNAYLTAGSAGCVNTPPSIMKTVYDNLSKYDPVIIY</sequence>
<keyword evidence="7" id="KW-0812">Transmembrane</keyword>
<dbReference type="InterPro" id="IPR038054">
    <property type="entry name" value="LD_TPept-like_central_sf"/>
</dbReference>
<gene>
    <name evidence="9" type="ORF">D1970_19230</name>
</gene>
<keyword evidence="10" id="KW-1185">Reference proteome</keyword>
<keyword evidence="5 6" id="KW-0961">Cell wall biogenesis/degradation</keyword>
<dbReference type="SUPFAM" id="SSF141523">
    <property type="entry name" value="L,D-transpeptidase catalytic domain-like"/>
    <property type="match status" value="1"/>
</dbReference>
<evidence type="ECO:0000313" key="10">
    <source>
        <dbReference type="Proteomes" id="UP000265816"/>
    </source>
</evidence>
<proteinExistence type="predicted"/>
<name>A0A398B070_9BACI</name>
<evidence type="ECO:0000313" key="9">
    <source>
        <dbReference type="EMBL" id="RID82308.1"/>
    </source>
</evidence>
<dbReference type="RefSeq" id="WP_119114481.1">
    <property type="nucleotide sequence ID" value="NZ_CBCSEO010000023.1"/>
</dbReference>
<protein>
    <recommendedName>
        <fullName evidence="8">L,D-TPase catalytic domain-containing protein</fullName>
    </recommendedName>
</protein>
<comment type="caution">
    <text evidence="9">The sequence shown here is derived from an EMBL/GenBank/DDBJ whole genome shotgun (WGS) entry which is preliminary data.</text>
</comment>
<dbReference type="SUPFAM" id="SSF143985">
    <property type="entry name" value="L,D-transpeptidase pre-catalytic domain-like"/>
    <property type="match status" value="1"/>
</dbReference>
<dbReference type="GO" id="GO:0016740">
    <property type="term" value="F:transferase activity"/>
    <property type="evidence" value="ECO:0007669"/>
    <property type="project" value="UniProtKB-KW"/>
</dbReference>
<keyword evidence="2" id="KW-0808">Transferase</keyword>
<keyword evidence="3 6" id="KW-0133">Cell shape</keyword>
<keyword evidence="4 6" id="KW-0573">Peptidoglycan synthesis</keyword>
<evidence type="ECO:0000256" key="2">
    <source>
        <dbReference type="ARBA" id="ARBA00022679"/>
    </source>
</evidence>
<dbReference type="InterPro" id="IPR005490">
    <property type="entry name" value="LD_TPept_cat_dom"/>
</dbReference>
<dbReference type="AlphaFoldDB" id="A0A398B070"/>
<feature type="active site" description="Proton donor/acceptor" evidence="6">
    <location>
        <position position="435"/>
    </location>
</feature>
<dbReference type="GO" id="GO:0071972">
    <property type="term" value="F:peptidoglycan L,D-transpeptidase activity"/>
    <property type="evidence" value="ECO:0007669"/>
    <property type="project" value="TreeGrafter"/>
</dbReference>
<feature type="transmembrane region" description="Helical" evidence="7">
    <location>
        <begin position="27"/>
        <end position="46"/>
    </location>
</feature>
<evidence type="ECO:0000256" key="3">
    <source>
        <dbReference type="ARBA" id="ARBA00022960"/>
    </source>
</evidence>
<evidence type="ECO:0000256" key="6">
    <source>
        <dbReference type="PROSITE-ProRule" id="PRU01373"/>
    </source>
</evidence>
<dbReference type="PANTHER" id="PTHR30582">
    <property type="entry name" value="L,D-TRANSPEPTIDASE"/>
    <property type="match status" value="1"/>
</dbReference>
<dbReference type="InterPro" id="IPR038063">
    <property type="entry name" value="Transpep_catalytic_dom"/>
</dbReference>
<dbReference type="InterPro" id="IPR050979">
    <property type="entry name" value="LD-transpeptidase"/>
</dbReference>
<keyword evidence="7" id="KW-1133">Transmembrane helix</keyword>
<dbReference type="GO" id="GO:0071555">
    <property type="term" value="P:cell wall organization"/>
    <property type="evidence" value="ECO:0007669"/>
    <property type="project" value="UniProtKB-UniRule"/>
</dbReference>
<dbReference type="UniPathway" id="UPA00219"/>
<evidence type="ECO:0000256" key="7">
    <source>
        <dbReference type="SAM" id="Phobius"/>
    </source>
</evidence>
<evidence type="ECO:0000256" key="4">
    <source>
        <dbReference type="ARBA" id="ARBA00022984"/>
    </source>
</evidence>
<dbReference type="Pfam" id="PF03734">
    <property type="entry name" value="YkuD"/>
    <property type="match status" value="1"/>
</dbReference>
<dbReference type="GO" id="GO:0005576">
    <property type="term" value="C:extracellular region"/>
    <property type="evidence" value="ECO:0007669"/>
    <property type="project" value="TreeGrafter"/>
</dbReference>
<accession>A0A398B070</accession>
<organism evidence="9 10">
    <name type="scientific">Mesobacillus zeae</name>
    <dbReference type="NCBI Taxonomy" id="1917180"/>
    <lineage>
        <taxon>Bacteria</taxon>
        <taxon>Bacillati</taxon>
        <taxon>Bacillota</taxon>
        <taxon>Bacilli</taxon>
        <taxon>Bacillales</taxon>
        <taxon>Bacillaceae</taxon>
        <taxon>Mesobacillus</taxon>
    </lineage>
</organism>
<dbReference type="Gene3D" id="3.10.20.800">
    <property type="match status" value="1"/>
</dbReference>
<evidence type="ECO:0000256" key="5">
    <source>
        <dbReference type="ARBA" id="ARBA00023316"/>
    </source>
</evidence>
<dbReference type="EMBL" id="QWVT01000039">
    <property type="protein sequence ID" value="RID82308.1"/>
    <property type="molecule type" value="Genomic_DNA"/>
</dbReference>
<dbReference type="PANTHER" id="PTHR30582:SF33">
    <property type="entry name" value="EXPORTED PROTEIN"/>
    <property type="match status" value="1"/>
</dbReference>
<evidence type="ECO:0000259" key="8">
    <source>
        <dbReference type="PROSITE" id="PS52029"/>
    </source>
</evidence>
<dbReference type="Gene3D" id="2.40.440.10">
    <property type="entry name" value="L,D-transpeptidase catalytic domain-like"/>
    <property type="match status" value="1"/>
</dbReference>
<comment type="pathway">
    <text evidence="1 6">Cell wall biogenesis; peptidoglycan biosynthesis.</text>
</comment>
<dbReference type="GO" id="GO:0008360">
    <property type="term" value="P:regulation of cell shape"/>
    <property type="evidence" value="ECO:0007669"/>
    <property type="project" value="UniProtKB-UniRule"/>
</dbReference>